<dbReference type="Proteomes" id="UP001165074">
    <property type="component" value="Unassembled WGS sequence"/>
</dbReference>
<dbReference type="InterPro" id="IPR036271">
    <property type="entry name" value="Tet_transcr_reg_TetR-rel_C_sf"/>
</dbReference>
<keyword evidence="1 2" id="KW-0238">DNA-binding</keyword>
<dbReference type="Pfam" id="PF17920">
    <property type="entry name" value="TetR_C_16"/>
    <property type="match status" value="1"/>
</dbReference>
<dbReference type="PROSITE" id="PS50977">
    <property type="entry name" value="HTH_TETR_2"/>
    <property type="match status" value="1"/>
</dbReference>
<dbReference type="Gene3D" id="1.10.357.10">
    <property type="entry name" value="Tetracycline Repressor, domain 2"/>
    <property type="match status" value="1"/>
</dbReference>
<evidence type="ECO:0000259" key="3">
    <source>
        <dbReference type="PROSITE" id="PS50977"/>
    </source>
</evidence>
<accession>A0A9W6SEW8</accession>
<dbReference type="AlphaFoldDB" id="A0A9W6SEW8"/>
<protein>
    <submittedName>
        <fullName evidence="4">TetR family transcriptional regulator</fullName>
    </submittedName>
</protein>
<organism evidence="4 5">
    <name type="scientific">Actinoallomurus iriomotensis</name>
    <dbReference type="NCBI Taxonomy" id="478107"/>
    <lineage>
        <taxon>Bacteria</taxon>
        <taxon>Bacillati</taxon>
        <taxon>Actinomycetota</taxon>
        <taxon>Actinomycetes</taxon>
        <taxon>Streptosporangiales</taxon>
        <taxon>Thermomonosporaceae</taxon>
        <taxon>Actinoallomurus</taxon>
    </lineage>
</organism>
<dbReference type="InterPro" id="IPR009057">
    <property type="entry name" value="Homeodomain-like_sf"/>
</dbReference>
<dbReference type="SUPFAM" id="SSF46689">
    <property type="entry name" value="Homeodomain-like"/>
    <property type="match status" value="1"/>
</dbReference>
<name>A0A9W6SEW8_9ACTN</name>
<dbReference type="SUPFAM" id="SSF48498">
    <property type="entry name" value="Tetracyclin repressor-like, C-terminal domain"/>
    <property type="match status" value="1"/>
</dbReference>
<dbReference type="RefSeq" id="WP_285584196.1">
    <property type="nucleotide sequence ID" value="NZ_BSTK01000026.1"/>
</dbReference>
<dbReference type="Gene3D" id="1.10.10.60">
    <property type="entry name" value="Homeodomain-like"/>
    <property type="match status" value="1"/>
</dbReference>
<dbReference type="GO" id="GO:0006355">
    <property type="term" value="P:regulation of DNA-templated transcription"/>
    <property type="evidence" value="ECO:0007669"/>
    <property type="project" value="UniProtKB-ARBA"/>
</dbReference>
<dbReference type="PRINTS" id="PR00455">
    <property type="entry name" value="HTHTETR"/>
</dbReference>
<evidence type="ECO:0000256" key="2">
    <source>
        <dbReference type="PROSITE-ProRule" id="PRU00335"/>
    </source>
</evidence>
<dbReference type="EMBL" id="BSTK01000026">
    <property type="protein sequence ID" value="GLY92178.1"/>
    <property type="molecule type" value="Genomic_DNA"/>
</dbReference>
<feature type="domain" description="HTH tetR-type" evidence="3">
    <location>
        <begin position="12"/>
        <end position="72"/>
    </location>
</feature>
<dbReference type="InterPro" id="IPR050109">
    <property type="entry name" value="HTH-type_TetR-like_transc_reg"/>
</dbReference>
<gene>
    <name evidence="4" type="ORF">Airi02_101060</name>
</gene>
<evidence type="ECO:0000256" key="1">
    <source>
        <dbReference type="ARBA" id="ARBA00023125"/>
    </source>
</evidence>
<evidence type="ECO:0000313" key="5">
    <source>
        <dbReference type="Proteomes" id="UP001165074"/>
    </source>
</evidence>
<dbReference type="Pfam" id="PF00440">
    <property type="entry name" value="TetR_N"/>
    <property type="match status" value="1"/>
</dbReference>
<dbReference type="GO" id="GO:0003677">
    <property type="term" value="F:DNA binding"/>
    <property type="evidence" value="ECO:0007669"/>
    <property type="project" value="UniProtKB-UniRule"/>
</dbReference>
<proteinExistence type="predicted"/>
<sequence length="186" mass="20188">MDEPKTRAAKRAATAQRILEAAQTEFGEHGLEGATVRSIAQRAGVDPSLVIQHYGSKNDLFAIAIRLPRESTGDDVAGHLFDVLDVRLGELPPETRALVRSMLTAPEATEAMRDFLNERVTNLARAGGGDDADLRAALTVSSILGLTIARHFLRLDALAEISEPQIETTVRPWLTAALDEDVRPAR</sequence>
<comment type="caution">
    <text evidence="4">The sequence shown here is derived from an EMBL/GenBank/DDBJ whole genome shotgun (WGS) entry which is preliminary data.</text>
</comment>
<reference evidence="4" key="1">
    <citation type="submission" date="2023-03" db="EMBL/GenBank/DDBJ databases">
        <title>Actinoallomurus iriomotensis NBRC 103684.</title>
        <authorList>
            <person name="Ichikawa N."/>
            <person name="Sato H."/>
            <person name="Tonouchi N."/>
        </authorList>
    </citation>
    <scope>NUCLEOTIDE SEQUENCE</scope>
    <source>
        <strain evidence="4">NBRC 103684</strain>
    </source>
</reference>
<feature type="DNA-binding region" description="H-T-H motif" evidence="2">
    <location>
        <begin position="35"/>
        <end position="54"/>
    </location>
</feature>
<dbReference type="InterPro" id="IPR041678">
    <property type="entry name" value="TetR_C_16"/>
</dbReference>
<dbReference type="InterPro" id="IPR001647">
    <property type="entry name" value="HTH_TetR"/>
</dbReference>
<evidence type="ECO:0000313" key="4">
    <source>
        <dbReference type="EMBL" id="GLY92178.1"/>
    </source>
</evidence>
<dbReference type="PANTHER" id="PTHR30328:SF54">
    <property type="entry name" value="HTH-TYPE TRANSCRIPTIONAL REPRESSOR SCO4008"/>
    <property type="match status" value="1"/>
</dbReference>
<keyword evidence="5" id="KW-1185">Reference proteome</keyword>
<dbReference type="PANTHER" id="PTHR30328">
    <property type="entry name" value="TRANSCRIPTIONAL REPRESSOR"/>
    <property type="match status" value="1"/>
</dbReference>